<dbReference type="Proteomes" id="UP000020077">
    <property type="component" value="Unassembled WGS sequence"/>
</dbReference>
<name>A0A080M2F9_9PROT</name>
<organism evidence="1 2">
    <name type="scientific">Candidatus Accumulibacter phosphatis</name>
    <dbReference type="NCBI Taxonomy" id="327160"/>
    <lineage>
        <taxon>Bacteria</taxon>
        <taxon>Pseudomonadati</taxon>
        <taxon>Pseudomonadota</taxon>
        <taxon>Betaproteobacteria</taxon>
        <taxon>Candidatus Accumulibacter</taxon>
    </lineage>
</organism>
<accession>A0A080M2F9</accession>
<comment type="caution">
    <text evidence="1">The sequence shown here is derived from an EMBL/GenBank/DDBJ whole genome shotgun (WGS) entry which is preliminary data.</text>
</comment>
<evidence type="ECO:0000313" key="1">
    <source>
        <dbReference type="EMBL" id="KFB74510.1"/>
    </source>
</evidence>
<evidence type="ECO:0000313" key="2">
    <source>
        <dbReference type="Proteomes" id="UP000020077"/>
    </source>
</evidence>
<reference evidence="1 2" key="1">
    <citation type="submission" date="2014-02" db="EMBL/GenBank/DDBJ databases">
        <title>Expanding our view of genomic diversity in Candidatus Accumulibacter clades.</title>
        <authorList>
            <person name="Skennerton C.T."/>
            <person name="Barr J.J."/>
            <person name="Slater F.R."/>
            <person name="Bond P.L."/>
            <person name="Tyson G.W."/>
        </authorList>
    </citation>
    <scope>NUCLEOTIDE SEQUENCE [LARGE SCALE GENOMIC DNA]</scope>
    <source>
        <strain evidence="2">BA-91</strain>
    </source>
</reference>
<sequence length="167" mass="17367">MLQTKATSPLLGAAQAAFLGGPVAINVASHDAALVPSIARAFGCRVSADRLEVVVFLSQPRSRRILDDLAAGAPIAAVFSRPATHVTLQLKAAGARIQRLTEGDREIMLACGAAFIAEIMALGYSENFSRALMAPAGDDAVGVAFTPEAVFEQTPGPKAGMRLEPKP</sequence>
<proteinExistence type="predicted"/>
<dbReference type="AlphaFoldDB" id="A0A080M2F9"/>
<gene>
    <name evidence="1" type="ORF">AW09_000176</name>
</gene>
<protein>
    <submittedName>
        <fullName evidence="1">Uncharacterized protein</fullName>
    </submittedName>
</protein>
<dbReference type="EMBL" id="JDVG02000023">
    <property type="protein sequence ID" value="KFB74510.1"/>
    <property type="molecule type" value="Genomic_DNA"/>
</dbReference>